<dbReference type="Proteomes" id="UP000245430">
    <property type="component" value="Unassembled WGS sequence"/>
</dbReference>
<protein>
    <submittedName>
        <fullName evidence="1">Uncharacterized protein</fullName>
    </submittedName>
</protein>
<dbReference type="OrthoDB" id="1428473at2"/>
<proteinExistence type="predicted"/>
<organism evidence="1 2">
    <name type="scientific">Xanthomarina spongicola</name>
    <dbReference type="NCBI Taxonomy" id="570520"/>
    <lineage>
        <taxon>Bacteria</taxon>
        <taxon>Pseudomonadati</taxon>
        <taxon>Bacteroidota</taxon>
        <taxon>Flavobacteriia</taxon>
        <taxon>Flavobacteriales</taxon>
        <taxon>Flavobacteriaceae</taxon>
        <taxon>Xanthomarina</taxon>
    </lineage>
</organism>
<evidence type="ECO:0000313" key="2">
    <source>
        <dbReference type="Proteomes" id="UP000245430"/>
    </source>
</evidence>
<name>A0A316DSZ8_9FLAO</name>
<evidence type="ECO:0000313" key="1">
    <source>
        <dbReference type="EMBL" id="PWK19723.1"/>
    </source>
</evidence>
<comment type="caution">
    <text evidence="1">The sequence shown here is derived from an EMBL/GenBank/DDBJ whole genome shotgun (WGS) entry which is preliminary data.</text>
</comment>
<dbReference type="Gene3D" id="3.10.450.360">
    <property type="match status" value="1"/>
</dbReference>
<reference evidence="1 2" key="1">
    <citation type="submission" date="2018-05" db="EMBL/GenBank/DDBJ databases">
        <title>Genomic Encyclopedia of Archaeal and Bacterial Type Strains, Phase II (KMG-II): from individual species to whole genera.</title>
        <authorList>
            <person name="Goeker M."/>
        </authorList>
    </citation>
    <scope>NUCLEOTIDE SEQUENCE [LARGE SCALE GENOMIC DNA]</scope>
    <source>
        <strain evidence="1 2">DSM 22637</strain>
    </source>
</reference>
<gene>
    <name evidence="1" type="ORF">LX78_01073</name>
</gene>
<dbReference type="AlphaFoldDB" id="A0A316DSZ8"/>
<accession>A0A316DSZ8</accession>
<dbReference type="EMBL" id="QGGP01000002">
    <property type="protein sequence ID" value="PWK19723.1"/>
    <property type="molecule type" value="Genomic_DNA"/>
</dbReference>
<dbReference type="RefSeq" id="WP_109681604.1">
    <property type="nucleotide sequence ID" value="NZ_QGGP01000002.1"/>
</dbReference>
<keyword evidence="2" id="KW-1185">Reference proteome</keyword>
<sequence>MKTVFLGLLFLGIANLSFSQSSNEIEEVQLADVVISPLNLSYLNAVHDVNTPEVVKQLEKKVAKFDVTESPVFDKQFEAYEVIFKDASSNSGSIIATYNSEGKILKSFEKFNDVTLPPAVRKAIYKEYPGWTIHSDTYLVSYYFNEDIKKVYKLKIKKDNEKKTLKVGIDGKLI</sequence>
<dbReference type="SUPFAM" id="SSF160574">
    <property type="entry name" value="BT0923-like"/>
    <property type="match status" value="1"/>
</dbReference>